<evidence type="ECO:0000313" key="1">
    <source>
        <dbReference type="EMBL" id="NAS26001.1"/>
    </source>
</evidence>
<protein>
    <recommendedName>
        <fullName evidence="3">CBS domain-containing protein</fullName>
    </recommendedName>
</protein>
<sequence length="35" mass="4003">MTVTPGMTAREAARLMYCHELRQLPVVDPADRYPI</sequence>
<reference evidence="1 2" key="1">
    <citation type="submission" date="2020-01" db="EMBL/GenBank/DDBJ databases">
        <title>Herbidospora sp. NEAU-GS84 nov., a novel actinomycete isolated from soil.</title>
        <authorList>
            <person name="Han L."/>
        </authorList>
    </citation>
    <scope>NUCLEOTIDE SEQUENCE [LARGE SCALE GENOMIC DNA]</scope>
    <source>
        <strain evidence="1 2">NEAU-GS84</strain>
    </source>
</reference>
<dbReference type="SUPFAM" id="SSF54631">
    <property type="entry name" value="CBS-domain pair"/>
    <property type="match status" value="1"/>
</dbReference>
<comment type="caution">
    <text evidence="1">The sequence shown here is derived from an EMBL/GenBank/DDBJ whole genome shotgun (WGS) entry which is preliminary data.</text>
</comment>
<dbReference type="AlphaFoldDB" id="A0A7C9JGE8"/>
<dbReference type="Gene3D" id="3.10.580.10">
    <property type="entry name" value="CBS-domain"/>
    <property type="match status" value="1"/>
</dbReference>
<gene>
    <name evidence="1" type="ORF">GT755_30525</name>
</gene>
<keyword evidence="2" id="KW-1185">Reference proteome</keyword>
<name>A0A7C9JGE8_9ACTN</name>
<dbReference type="Proteomes" id="UP000479526">
    <property type="component" value="Unassembled WGS sequence"/>
</dbReference>
<evidence type="ECO:0008006" key="3">
    <source>
        <dbReference type="Google" id="ProtNLM"/>
    </source>
</evidence>
<dbReference type="EMBL" id="WXEW01000009">
    <property type="protein sequence ID" value="NAS26001.1"/>
    <property type="molecule type" value="Genomic_DNA"/>
</dbReference>
<proteinExistence type="predicted"/>
<dbReference type="InterPro" id="IPR046342">
    <property type="entry name" value="CBS_dom_sf"/>
</dbReference>
<evidence type="ECO:0000313" key="2">
    <source>
        <dbReference type="Proteomes" id="UP000479526"/>
    </source>
</evidence>
<accession>A0A7C9JGE8</accession>
<organism evidence="1 2">
    <name type="scientific">Herbidospora solisilvae</name>
    <dbReference type="NCBI Taxonomy" id="2696284"/>
    <lineage>
        <taxon>Bacteria</taxon>
        <taxon>Bacillati</taxon>
        <taxon>Actinomycetota</taxon>
        <taxon>Actinomycetes</taxon>
        <taxon>Streptosporangiales</taxon>
        <taxon>Streptosporangiaceae</taxon>
        <taxon>Herbidospora</taxon>
    </lineage>
</organism>